<dbReference type="InterPro" id="IPR011006">
    <property type="entry name" value="CheY-like_superfamily"/>
</dbReference>
<gene>
    <name evidence="12" type="ORF">SAMN02745823_00754</name>
</gene>
<dbReference type="Pfam" id="PF00072">
    <property type="entry name" value="Response_reg"/>
    <property type="match status" value="1"/>
</dbReference>
<comment type="function">
    <text evidence="7">May play the central regulatory role in sporulation. It may be an element of the effector pathway responsible for the activation of sporulation genes in response to nutritional stress. Spo0A may act in concert with spo0H (a sigma factor) to control the expression of some genes that are critical to the sporulation process.</text>
</comment>
<keyword evidence="2 8" id="KW-0597">Phosphoprotein</keyword>
<evidence type="ECO:0000256" key="1">
    <source>
        <dbReference type="ARBA" id="ARBA00018672"/>
    </source>
</evidence>
<feature type="DNA-binding region" description="OmpR/PhoB-type" evidence="9">
    <location>
        <begin position="126"/>
        <end position="222"/>
    </location>
</feature>
<dbReference type="InterPro" id="IPR039420">
    <property type="entry name" value="WalR-like"/>
</dbReference>
<dbReference type="RefSeq" id="WP_073076327.1">
    <property type="nucleotide sequence ID" value="NZ_FQXV01000002.1"/>
</dbReference>
<evidence type="ECO:0000256" key="2">
    <source>
        <dbReference type="ARBA" id="ARBA00022553"/>
    </source>
</evidence>
<keyword evidence="3" id="KW-0902">Two-component regulatory system</keyword>
<dbReference type="EMBL" id="FQXV01000002">
    <property type="protein sequence ID" value="SHH72789.1"/>
    <property type="molecule type" value="Genomic_DNA"/>
</dbReference>
<dbReference type="PANTHER" id="PTHR48111">
    <property type="entry name" value="REGULATOR OF RPOS"/>
    <property type="match status" value="1"/>
</dbReference>
<dbReference type="SUPFAM" id="SSF46894">
    <property type="entry name" value="C-terminal effector domain of the bipartite response regulators"/>
    <property type="match status" value="1"/>
</dbReference>
<evidence type="ECO:0000256" key="6">
    <source>
        <dbReference type="ARBA" id="ARBA00023163"/>
    </source>
</evidence>
<dbReference type="SMART" id="SM00862">
    <property type="entry name" value="Trans_reg_C"/>
    <property type="match status" value="1"/>
</dbReference>
<evidence type="ECO:0000256" key="7">
    <source>
        <dbReference type="ARBA" id="ARBA00024867"/>
    </source>
</evidence>
<dbReference type="Proteomes" id="UP000183995">
    <property type="component" value="Unassembled WGS sequence"/>
</dbReference>
<dbReference type="InterPro" id="IPR036388">
    <property type="entry name" value="WH-like_DNA-bd_sf"/>
</dbReference>
<dbReference type="FunFam" id="1.10.10.10:FF:000018">
    <property type="entry name" value="DNA-binding response regulator ResD"/>
    <property type="match status" value="1"/>
</dbReference>
<keyword evidence="4" id="KW-0805">Transcription regulation</keyword>
<keyword evidence="13" id="KW-1185">Reference proteome</keyword>
<dbReference type="PROSITE" id="PS51755">
    <property type="entry name" value="OMPR_PHOB"/>
    <property type="match status" value="1"/>
</dbReference>
<evidence type="ECO:0000259" key="11">
    <source>
        <dbReference type="PROSITE" id="PS51755"/>
    </source>
</evidence>
<accession>A0A1M5VC01</accession>
<protein>
    <recommendedName>
        <fullName evidence="1">Stage 0 sporulation protein A homolog</fullName>
    </recommendedName>
</protein>
<dbReference type="Gene3D" id="6.10.250.690">
    <property type="match status" value="1"/>
</dbReference>
<keyword evidence="5 9" id="KW-0238">DNA-binding</keyword>
<evidence type="ECO:0000313" key="13">
    <source>
        <dbReference type="Proteomes" id="UP000183995"/>
    </source>
</evidence>
<dbReference type="GO" id="GO:0000976">
    <property type="term" value="F:transcription cis-regulatory region binding"/>
    <property type="evidence" value="ECO:0007669"/>
    <property type="project" value="TreeGrafter"/>
</dbReference>
<proteinExistence type="predicted"/>
<evidence type="ECO:0000256" key="4">
    <source>
        <dbReference type="ARBA" id="ARBA00023015"/>
    </source>
</evidence>
<evidence type="ECO:0000256" key="9">
    <source>
        <dbReference type="PROSITE-ProRule" id="PRU01091"/>
    </source>
</evidence>
<dbReference type="PROSITE" id="PS50110">
    <property type="entry name" value="RESPONSE_REGULATORY"/>
    <property type="match status" value="1"/>
</dbReference>
<feature type="domain" description="OmpR/PhoB-type" evidence="11">
    <location>
        <begin position="126"/>
        <end position="222"/>
    </location>
</feature>
<sequence>MIYFVEDDNSIRELVIYTLNSTGLEAVGFEKPSDFWRAMDNALPSLVLLDIMLPEEDGLEILKKLRSAAATKKLPVMMLTAKGSEYDKVLGLDSGADDYVPKPFGMIELMARIKALLRRTEEVDTPSEHTLGSLYVCPSKHIVRVDGQNVSLTLKEFEMLCLLLDNHDIVLTRDQILNRVWGYSFDGESRTVDVHIRTLRQKLGHAGDYIETVRGIGYKISTTGF</sequence>
<dbReference type="AlphaFoldDB" id="A0A1M5VC01"/>
<dbReference type="Gene3D" id="1.10.10.10">
    <property type="entry name" value="Winged helix-like DNA-binding domain superfamily/Winged helix DNA-binding domain"/>
    <property type="match status" value="1"/>
</dbReference>
<reference evidence="12 13" key="1">
    <citation type="submission" date="2016-11" db="EMBL/GenBank/DDBJ databases">
        <authorList>
            <person name="Jaros S."/>
            <person name="Januszkiewicz K."/>
            <person name="Wedrychowicz H."/>
        </authorList>
    </citation>
    <scope>NUCLEOTIDE SEQUENCE [LARGE SCALE GENOMIC DNA]</scope>
    <source>
        <strain evidence="12 13">DSM 10068</strain>
    </source>
</reference>
<evidence type="ECO:0000259" key="10">
    <source>
        <dbReference type="PROSITE" id="PS50110"/>
    </source>
</evidence>
<dbReference type="InterPro" id="IPR001867">
    <property type="entry name" value="OmpR/PhoB-type_DNA-bd"/>
</dbReference>
<dbReference type="Pfam" id="PF00486">
    <property type="entry name" value="Trans_reg_C"/>
    <property type="match status" value="1"/>
</dbReference>
<dbReference type="OrthoDB" id="9802426at2"/>
<evidence type="ECO:0000256" key="3">
    <source>
        <dbReference type="ARBA" id="ARBA00023012"/>
    </source>
</evidence>
<dbReference type="SUPFAM" id="SSF52172">
    <property type="entry name" value="CheY-like"/>
    <property type="match status" value="1"/>
</dbReference>
<dbReference type="PANTHER" id="PTHR48111:SF1">
    <property type="entry name" value="TWO-COMPONENT RESPONSE REGULATOR ORR33"/>
    <property type="match status" value="1"/>
</dbReference>
<evidence type="ECO:0000313" key="12">
    <source>
        <dbReference type="EMBL" id="SHH72789.1"/>
    </source>
</evidence>
<keyword evidence="6" id="KW-0804">Transcription</keyword>
<dbReference type="SMART" id="SM00448">
    <property type="entry name" value="REC"/>
    <property type="match status" value="1"/>
</dbReference>
<evidence type="ECO:0000256" key="5">
    <source>
        <dbReference type="ARBA" id="ARBA00023125"/>
    </source>
</evidence>
<evidence type="ECO:0000256" key="8">
    <source>
        <dbReference type="PROSITE-ProRule" id="PRU00169"/>
    </source>
</evidence>
<dbReference type="GO" id="GO:0005829">
    <property type="term" value="C:cytosol"/>
    <property type="evidence" value="ECO:0007669"/>
    <property type="project" value="TreeGrafter"/>
</dbReference>
<dbReference type="InterPro" id="IPR016032">
    <property type="entry name" value="Sig_transdc_resp-reg_C-effctor"/>
</dbReference>
<dbReference type="CDD" id="cd00383">
    <property type="entry name" value="trans_reg_C"/>
    <property type="match status" value="1"/>
</dbReference>
<name>A0A1M5VC01_9FIRM</name>
<dbReference type="GO" id="GO:0000156">
    <property type="term" value="F:phosphorelay response regulator activity"/>
    <property type="evidence" value="ECO:0007669"/>
    <property type="project" value="TreeGrafter"/>
</dbReference>
<feature type="domain" description="Response regulatory" evidence="10">
    <location>
        <begin position="1"/>
        <end position="117"/>
    </location>
</feature>
<dbReference type="GO" id="GO:0032993">
    <property type="term" value="C:protein-DNA complex"/>
    <property type="evidence" value="ECO:0007669"/>
    <property type="project" value="TreeGrafter"/>
</dbReference>
<dbReference type="GO" id="GO:0006355">
    <property type="term" value="P:regulation of DNA-templated transcription"/>
    <property type="evidence" value="ECO:0007669"/>
    <property type="project" value="InterPro"/>
</dbReference>
<organism evidence="12 13">
    <name type="scientific">Sporobacter termitidis DSM 10068</name>
    <dbReference type="NCBI Taxonomy" id="1123282"/>
    <lineage>
        <taxon>Bacteria</taxon>
        <taxon>Bacillati</taxon>
        <taxon>Bacillota</taxon>
        <taxon>Clostridia</taxon>
        <taxon>Eubacteriales</taxon>
        <taxon>Oscillospiraceae</taxon>
        <taxon>Sporobacter</taxon>
    </lineage>
</organism>
<feature type="modified residue" description="4-aspartylphosphate" evidence="8">
    <location>
        <position position="50"/>
    </location>
</feature>
<dbReference type="STRING" id="1123282.SAMN02745823_00754"/>
<dbReference type="InterPro" id="IPR001789">
    <property type="entry name" value="Sig_transdc_resp-reg_receiver"/>
</dbReference>
<dbReference type="Gene3D" id="3.40.50.2300">
    <property type="match status" value="1"/>
</dbReference>